<gene>
    <name evidence="1" type="ORF">LMJ30_17410</name>
</gene>
<comment type="caution">
    <text evidence="1">The sequence shown here is derived from an EMBL/GenBank/DDBJ whole genome shotgun (WGS) entry which is preliminary data.</text>
</comment>
<dbReference type="EMBL" id="JAJHPV010000020">
    <property type="protein sequence ID" value="MCC6072716.1"/>
    <property type="molecule type" value="Genomic_DNA"/>
</dbReference>
<proteinExistence type="predicted"/>
<dbReference type="RefSeq" id="WP_229433697.1">
    <property type="nucleotide sequence ID" value="NZ_JAJHPV010000020.1"/>
</dbReference>
<evidence type="ECO:0000313" key="1">
    <source>
        <dbReference type="EMBL" id="MCC6072716.1"/>
    </source>
</evidence>
<reference evidence="1 2" key="1">
    <citation type="submission" date="2021-11" db="EMBL/GenBank/DDBJ databases">
        <authorList>
            <person name="Huq M.A."/>
        </authorList>
    </citation>
    <scope>NUCLEOTIDE SEQUENCE [LARGE SCALE GENOMIC DNA]</scope>
    <source>
        <strain evidence="1 2">MAHUQ-52</strain>
    </source>
</reference>
<accession>A0ABS8IXU1</accession>
<evidence type="ECO:0000313" key="2">
    <source>
        <dbReference type="Proteomes" id="UP001198701"/>
    </source>
</evidence>
<protein>
    <submittedName>
        <fullName evidence="1">Uncharacterized protein</fullName>
    </submittedName>
</protein>
<name>A0ABS8IXU1_9BURK</name>
<sequence>MAIEFSTRAIEEPGTLSTQPELLVSAALHLMSHYSTRGTDAGTCLKLASVIERHLKALAGHGDLAPVLRATCQQLSEQWAGMVEQAIPAKPNVTLLDRVFGAARQGAQS</sequence>
<organism evidence="1 2">
    <name type="scientific">Massilia agrisoli</name>
    <dbReference type="NCBI Taxonomy" id="2892444"/>
    <lineage>
        <taxon>Bacteria</taxon>
        <taxon>Pseudomonadati</taxon>
        <taxon>Pseudomonadota</taxon>
        <taxon>Betaproteobacteria</taxon>
        <taxon>Burkholderiales</taxon>
        <taxon>Oxalobacteraceae</taxon>
        <taxon>Telluria group</taxon>
        <taxon>Massilia</taxon>
    </lineage>
</organism>
<keyword evidence="2" id="KW-1185">Reference proteome</keyword>
<dbReference type="Proteomes" id="UP001198701">
    <property type="component" value="Unassembled WGS sequence"/>
</dbReference>